<accession>A0ABT7ASP2</accession>
<reference evidence="2 3" key="1">
    <citation type="submission" date="2023-01" db="EMBL/GenBank/DDBJ databases">
        <title>Novel diversity within Roseofilum (Cyanobacteria; Desertifilaceae) from marine benthic mats with descriptions of four novel species.</title>
        <authorList>
            <person name="Wang Y."/>
            <person name="Berthold D.E."/>
            <person name="Hu J."/>
            <person name="Lefler F.W."/>
            <person name="Laughinghouse H.D. IV."/>
        </authorList>
    </citation>
    <scope>NUCLEOTIDE SEQUENCE [LARGE SCALE GENOMIC DNA]</scope>
    <source>
        <strain evidence="2 3">BLCC-M154</strain>
    </source>
</reference>
<protein>
    <submittedName>
        <fullName evidence="2">Alpha/beta hydrolase</fullName>
    </submittedName>
</protein>
<dbReference type="GO" id="GO:0016787">
    <property type="term" value="F:hydrolase activity"/>
    <property type="evidence" value="ECO:0007669"/>
    <property type="project" value="UniProtKB-KW"/>
</dbReference>
<dbReference type="InterPro" id="IPR010802">
    <property type="entry name" value="DUF1400"/>
</dbReference>
<proteinExistence type="predicted"/>
<keyword evidence="2" id="KW-0378">Hydrolase</keyword>
<keyword evidence="3" id="KW-1185">Reference proteome</keyword>
<evidence type="ECO:0000313" key="2">
    <source>
        <dbReference type="EMBL" id="MDJ1169932.1"/>
    </source>
</evidence>
<dbReference type="RefSeq" id="WP_283753690.1">
    <property type="nucleotide sequence ID" value="NZ_JAQOSP010000074.1"/>
</dbReference>
<name>A0ABT7ASP2_9CYAN</name>
<dbReference type="EMBL" id="JAQOSP010000074">
    <property type="protein sequence ID" value="MDJ1169932.1"/>
    <property type="molecule type" value="Genomic_DNA"/>
</dbReference>
<gene>
    <name evidence="2" type="ORF">PMG71_10885</name>
</gene>
<feature type="domain" description="DUF1400" evidence="1">
    <location>
        <begin position="23"/>
        <end position="147"/>
    </location>
</feature>
<evidence type="ECO:0000313" key="3">
    <source>
        <dbReference type="Proteomes" id="UP001235303"/>
    </source>
</evidence>
<organism evidence="2 3">
    <name type="scientific">Roseofilum acuticapitatum BLCC-M154</name>
    <dbReference type="NCBI Taxonomy" id="3022444"/>
    <lineage>
        <taxon>Bacteria</taxon>
        <taxon>Bacillati</taxon>
        <taxon>Cyanobacteriota</taxon>
        <taxon>Cyanophyceae</taxon>
        <taxon>Desertifilales</taxon>
        <taxon>Desertifilaceae</taxon>
        <taxon>Roseofilum</taxon>
        <taxon>Roseofilum acuticapitatum</taxon>
    </lineage>
</organism>
<comment type="caution">
    <text evidence="2">The sequence shown here is derived from an EMBL/GenBank/DDBJ whole genome shotgun (WGS) entry which is preliminary data.</text>
</comment>
<dbReference type="Pfam" id="PF07176">
    <property type="entry name" value="DUF1400"/>
    <property type="match status" value="1"/>
</dbReference>
<evidence type="ECO:0000259" key="1">
    <source>
        <dbReference type="Pfam" id="PF07176"/>
    </source>
</evidence>
<dbReference type="Proteomes" id="UP001235303">
    <property type="component" value="Unassembled WGS sequence"/>
</dbReference>
<sequence length="174" mass="19550">MKTWITLLAIAFFSPLISLPSWSAERIVFKYSVFRRSLSVAELTTFADTGEMTPALKRNLQTLGQNPEELRTLLTAPITIDILFLDRVLNSTIGRKILDRVAEIVHTPSQSSNTQALRAALILSASNDGEITLLETLQNYPTPDVEVEGERLIEAYEQLNRFAKPAQILMDLFK</sequence>